<evidence type="ECO:0000313" key="2">
    <source>
        <dbReference type="EMBL" id="TNN82596.1"/>
    </source>
</evidence>
<organism evidence="2 3">
    <name type="scientific">Liparis tanakae</name>
    <name type="common">Tanaka's snailfish</name>
    <dbReference type="NCBI Taxonomy" id="230148"/>
    <lineage>
        <taxon>Eukaryota</taxon>
        <taxon>Metazoa</taxon>
        <taxon>Chordata</taxon>
        <taxon>Craniata</taxon>
        <taxon>Vertebrata</taxon>
        <taxon>Euteleostomi</taxon>
        <taxon>Actinopterygii</taxon>
        <taxon>Neopterygii</taxon>
        <taxon>Teleostei</taxon>
        <taxon>Neoteleostei</taxon>
        <taxon>Acanthomorphata</taxon>
        <taxon>Eupercaria</taxon>
        <taxon>Perciformes</taxon>
        <taxon>Cottioidei</taxon>
        <taxon>Cottales</taxon>
        <taxon>Liparidae</taxon>
        <taxon>Liparis</taxon>
    </lineage>
</organism>
<feature type="region of interest" description="Disordered" evidence="1">
    <location>
        <begin position="76"/>
        <end position="98"/>
    </location>
</feature>
<protein>
    <submittedName>
        <fullName evidence="2">Uncharacterized protein</fullName>
    </submittedName>
</protein>
<accession>A0A4Z2IXI6</accession>
<reference evidence="2 3" key="1">
    <citation type="submission" date="2019-03" db="EMBL/GenBank/DDBJ databases">
        <title>First draft genome of Liparis tanakae, snailfish: a comprehensive survey of snailfish specific genes.</title>
        <authorList>
            <person name="Kim W."/>
            <person name="Song I."/>
            <person name="Jeong J.-H."/>
            <person name="Kim D."/>
            <person name="Kim S."/>
            <person name="Ryu S."/>
            <person name="Song J.Y."/>
            <person name="Lee S.K."/>
        </authorList>
    </citation>
    <scope>NUCLEOTIDE SEQUENCE [LARGE SCALE GENOMIC DNA]</scope>
    <source>
        <tissue evidence="2">Muscle</tissue>
    </source>
</reference>
<evidence type="ECO:0000313" key="3">
    <source>
        <dbReference type="Proteomes" id="UP000314294"/>
    </source>
</evidence>
<evidence type="ECO:0000256" key="1">
    <source>
        <dbReference type="SAM" id="MobiDB-lite"/>
    </source>
</evidence>
<keyword evidence="3" id="KW-1185">Reference proteome</keyword>
<sequence length="145" mass="15786">MAGEAISSPLGWPTRVMPRYFTLNTIPSSSVSLVSVQFSGSSDWTQTQRTSGIYKNVVEQGSTKLCPCRETETSLKDTWTPRSGASGDGRLTQRDNRQQTTLCDDSAISTNQVISCHPCSLVMLHLGSSELANQQSGNQLKKEEA</sequence>
<dbReference type="AlphaFoldDB" id="A0A4Z2IXI6"/>
<name>A0A4Z2IXI6_9TELE</name>
<comment type="caution">
    <text evidence="2">The sequence shown here is derived from an EMBL/GenBank/DDBJ whole genome shotgun (WGS) entry which is preliminary data.</text>
</comment>
<proteinExistence type="predicted"/>
<dbReference type="EMBL" id="SRLO01000038">
    <property type="protein sequence ID" value="TNN82596.1"/>
    <property type="molecule type" value="Genomic_DNA"/>
</dbReference>
<dbReference type="Proteomes" id="UP000314294">
    <property type="component" value="Unassembled WGS sequence"/>
</dbReference>
<gene>
    <name evidence="2" type="ORF">EYF80_007114</name>
</gene>